<comment type="caution">
    <text evidence="2">The sequence shown here is derived from an EMBL/GenBank/DDBJ whole genome shotgun (WGS) entry which is preliminary data.</text>
</comment>
<proteinExistence type="predicted"/>
<name>A0A4Y2NR88_ARAVE</name>
<evidence type="ECO:0000313" key="1">
    <source>
        <dbReference type="EMBL" id="GBN41849.1"/>
    </source>
</evidence>
<protein>
    <submittedName>
        <fullName evidence="2">Uncharacterized protein</fullName>
    </submittedName>
</protein>
<dbReference type="Proteomes" id="UP000499080">
    <property type="component" value="Unassembled WGS sequence"/>
</dbReference>
<dbReference type="AlphaFoldDB" id="A0A4Y2NR88"/>
<evidence type="ECO:0000313" key="2">
    <source>
        <dbReference type="EMBL" id="GBN41851.1"/>
    </source>
</evidence>
<gene>
    <name evidence="1" type="ORF">AVEN_221471_1</name>
    <name evidence="2" type="ORF">AVEN_221473_1</name>
</gene>
<organism evidence="2 3">
    <name type="scientific">Araneus ventricosus</name>
    <name type="common">Orbweaver spider</name>
    <name type="synonym">Epeira ventricosa</name>
    <dbReference type="NCBI Taxonomy" id="182803"/>
    <lineage>
        <taxon>Eukaryota</taxon>
        <taxon>Metazoa</taxon>
        <taxon>Ecdysozoa</taxon>
        <taxon>Arthropoda</taxon>
        <taxon>Chelicerata</taxon>
        <taxon>Arachnida</taxon>
        <taxon>Araneae</taxon>
        <taxon>Araneomorphae</taxon>
        <taxon>Entelegynae</taxon>
        <taxon>Araneoidea</taxon>
        <taxon>Araneidae</taxon>
        <taxon>Araneus</taxon>
    </lineage>
</organism>
<evidence type="ECO:0000313" key="3">
    <source>
        <dbReference type="Proteomes" id="UP000499080"/>
    </source>
</evidence>
<accession>A0A4Y2NR88</accession>
<reference evidence="2 3" key="1">
    <citation type="journal article" date="2019" name="Sci. Rep.">
        <title>Orb-weaving spider Araneus ventricosus genome elucidates the spidroin gene catalogue.</title>
        <authorList>
            <person name="Kono N."/>
            <person name="Nakamura H."/>
            <person name="Ohtoshi R."/>
            <person name="Moran D.A.P."/>
            <person name="Shinohara A."/>
            <person name="Yoshida Y."/>
            <person name="Fujiwara M."/>
            <person name="Mori M."/>
            <person name="Tomita M."/>
            <person name="Arakawa K."/>
        </authorList>
    </citation>
    <scope>NUCLEOTIDE SEQUENCE [LARGE SCALE GENOMIC DNA]</scope>
</reference>
<keyword evidence="3" id="KW-1185">Reference proteome</keyword>
<sequence length="109" mass="12910">MDVLAPHKNQLHLSLNFMVDPAKNTYLRILFKNQMNAATSRNKKEKQQEARPRSWVFIPRVKQQRKFLKNIPVTVNNLSTKKLPKQITKRFKWETKTNLHQIGQTDISK</sequence>
<dbReference type="EMBL" id="BGPR01009719">
    <property type="protein sequence ID" value="GBN41851.1"/>
    <property type="molecule type" value="Genomic_DNA"/>
</dbReference>
<dbReference type="EMBL" id="BGPR01009719">
    <property type="protein sequence ID" value="GBN41849.1"/>
    <property type="molecule type" value="Genomic_DNA"/>
</dbReference>